<keyword evidence="1 4" id="KW-0808">Transferase</keyword>
<dbReference type="Gene3D" id="3.40.630.30">
    <property type="match status" value="1"/>
</dbReference>
<dbReference type="PANTHER" id="PTHR10545">
    <property type="entry name" value="DIAMINE N-ACETYLTRANSFERASE"/>
    <property type="match status" value="1"/>
</dbReference>
<protein>
    <submittedName>
        <fullName evidence="4">GCN5 family acetyltransferase</fullName>
    </submittedName>
</protein>
<accession>A0A161P6U1</accession>
<dbReference type="InterPro" id="IPR016181">
    <property type="entry name" value="Acyl_CoA_acyltransferase"/>
</dbReference>
<dbReference type="PROSITE" id="PS51186">
    <property type="entry name" value="GNAT"/>
    <property type="match status" value="1"/>
</dbReference>
<dbReference type="CDD" id="cd04301">
    <property type="entry name" value="NAT_SF"/>
    <property type="match status" value="1"/>
</dbReference>
<evidence type="ECO:0000259" key="3">
    <source>
        <dbReference type="PROSITE" id="PS51186"/>
    </source>
</evidence>
<gene>
    <name evidence="4" type="ORF">AZF04_13505</name>
</gene>
<comment type="caution">
    <text evidence="4">The sequence shown here is derived from an EMBL/GenBank/DDBJ whole genome shotgun (WGS) entry which is preliminary data.</text>
</comment>
<dbReference type="EMBL" id="LTAO01000039">
    <property type="protein sequence ID" value="KYG26096.1"/>
    <property type="molecule type" value="Genomic_DNA"/>
</dbReference>
<dbReference type="Proteomes" id="UP000075806">
    <property type="component" value="Unassembled WGS sequence"/>
</dbReference>
<dbReference type="SUPFAM" id="SSF55729">
    <property type="entry name" value="Acyl-CoA N-acyltransferases (Nat)"/>
    <property type="match status" value="1"/>
</dbReference>
<name>A0A161P6U1_9BACI</name>
<dbReference type="InterPro" id="IPR051016">
    <property type="entry name" value="Diverse_Substrate_AcTransf"/>
</dbReference>
<sequence>MSSFKIRKAKVEDIPALKNLMEQYIVDFYKQPKPNEDSLLQLIEELIHDQRMGLQFVVEENDELLGFSTLYFTFSTLSVKRQACLNDLFVVPKARGKKIGEQLFQTNLAYIREHDFSSMIWETAKDNLVAQSLYNKMGGQLSEWLVYEIR</sequence>
<keyword evidence="2" id="KW-0012">Acyltransferase</keyword>
<dbReference type="RefSeq" id="WP_061950271.1">
    <property type="nucleotide sequence ID" value="NZ_LTAO01000039.1"/>
</dbReference>
<feature type="domain" description="N-acetyltransferase" evidence="3">
    <location>
        <begin position="4"/>
        <end position="150"/>
    </location>
</feature>
<dbReference type="OrthoDB" id="9792929at2"/>
<dbReference type="Pfam" id="PF00583">
    <property type="entry name" value="Acetyltransf_1"/>
    <property type="match status" value="1"/>
</dbReference>
<dbReference type="AlphaFoldDB" id="A0A161P6U1"/>
<keyword evidence="5" id="KW-1185">Reference proteome</keyword>
<proteinExistence type="predicted"/>
<dbReference type="STRING" id="519424.AZF04_13505"/>
<dbReference type="InterPro" id="IPR000182">
    <property type="entry name" value="GNAT_dom"/>
</dbReference>
<reference evidence="4" key="1">
    <citation type="submission" date="2016-02" db="EMBL/GenBank/DDBJ databases">
        <title>Genome sequence of Bacillus trypoxylicola KCTC 13244(T).</title>
        <authorList>
            <person name="Jeong H."/>
            <person name="Park S.-H."/>
            <person name="Choi S.-K."/>
        </authorList>
    </citation>
    <scope>NUCLEOTIDE SEQUENCE [LARGE SCALE GENOMIC DNA]</scope>
    <source>
        <strain evidence="4">KCTC 13244</strain>
    </source>
</reference>
<evidence type="ECO:0000256" key="1">
    <source>
        <dbReference type="ARBA" id="ARBA00022679"/>
    </source>
</evidence>
<dbReference type="PANTHER" id="PTHR10545:SF29">
    <property type="entry name" value="GH14572P-RELATED"/>
    <property type="match status" value="1"/>
</dbReference>
<organism evidence="4 5">
    <name type="scientific">Alkalihalobacillus trypoxylicola</name>
    <dbReference type="NCBI Taxonomy" id="519424"/>
    <lineage>
        <taxon>Bacteria</taxon>
        <taxon>Bacillati</taxon>
        <taxon>Bacillota</taxon>
        <taxon>Bacilli</taxon>
        <taxon>Bacillales</taxon>
        <taxon>Bacillaceae</taxon>
        <taxon>Alkalihalobacillus</taxon>
    </lineage>
</organism>
<evidence type="ECO:0000256" key="2">
    <source>
        <dbReference type="ARBA" id="ARBA00023315"/>
    </source>
</evidence>
<evidence type="ECO:0000313" key="5">
    <source>
        <dbReference type="Proteomes" id="UP000075806"/>
    </source>
</evidence>
<evidence type="ECO:0000313" key="4">
    <source>
        <dbReference type="EMBL" id="KYG26096.1"/>
    </source>
</evidence>
<dbReference type="GO" id="GO:0008080">
    <property type="term" value="F:N-acetyltransferase activity"/>
    <property type="evidence" value="ECO:0007669"/>
    <property type="project" value="UniProtKB-ARBA"/>
</dbReference>